<dbReference type="OrthoDB" id="308076at2157"/>
<feature type="transmembrane region" description="Helical" evidence="1">
    <location>
        <begin position="12"/>
        <end position="34"/>
    </location>
</feature>
<evidence type="ECO:0000313" key="2">
    <source>
        <dbReference type="EMBL" id="QLH77063.1"/>
    </source>
</evidence>
<feature type="transmembrane region" description="Helical" evidence="1">
    <location>
        <begin position="166"/>
        <end position="191"/>
    </location>
</feature>
<dbReference type="RefSeq" id="WP_179910994.1">
    <property type="nucleotide sequence ID" value="NZ_CP058910.1"/>
</dbReference>
<keyword evidence="1" id="KW-0472">Membrane</keyword>
<evidence type="ECO:0000256" key="1">
    <source>
        <dbReference type="SAM" id="Phobius"/>
    </source>
</evidence>
<dbReference type="KEGG" id="hrr:HZS55_07050"/>
<feature type="transmembrane region" description="Helical" evidence="1">
    <location>
        <begin position="46"/>
        <end position="63"/>
    </location>
</feature>
<feature type="transmembrane region" description="Helical" evidence="1">
    <location>
        <begin position="136"/>
        <end position="154"/>
    </location>
</feature>
<dbReference type="InterPro" id="IPR055968">
    <property type="entry name" value="DUF7546"/>
</dbReference>
<gene>
    <name evidence="2" type="ORF">HZS55_07050</name>
</gene>
<dbReference type="Proteomes" id="UP000509667">
    <property type="component" value="Chromosome"/>
</dbReference>
<evidence type="ECO:0000313" key="3">
    <source>
        <dbReference type="Proteomes" id="UP000509667"/>
    </source>
</evidence>
<accession>A0A7D5NZ65</accession>
<feature type="transmembrane region" description="Helical" evidence="1">
    <location>
        <begin position="75"/>
        <end position="94"/>
    </location>
</feature>
<dbReference type="GeneID" id="56077607"/>
<keyword evidence="1" id="KW-0812">Transmembrane</keyword>
<dbReference type="AlphaFoldDB" id="A0A7D5NZ65"/>
<keyword evidence="1" id="KW-1133">Transmembrane helix</keyword>
<proteinExistence type="predicted"/>
<organism evidence="2 3">
    <name type="scientific">Halosimplex rubrum</name>
    <dbReference type="NCBI Taxonomy" id="869889"/>
    <lineage>
        <taxon>Archaea</taxon>
        <taxon>Methanobacteriati</taxon>
        <taxon>Methanobacteriota</taxon>
        <taxon>Stenosarchaea group</taxon>
        <taxon>Halobacteria</taxon>
        <taxon>Halobacteriales</taxon>
        <taxon>Haloarculaceae</taxon>
        <taxon>Halosimplex</taxon>
    </lineage>
</organism>
<sequence length="234" mass="24278">MAHSTRTRGRSWPTGAGLLAAAVALEGVLVVGYFLATPGTVTVPRYVLYPFVWINVALVAAYRTPLPSAPPRRHLLAGALAAGYFLLLANWAGLVGLTVGGHHPIPEGILGVSVGAGSPGWGRVRLITETVYVSVVPYRVIGYLGLTYLVYAALVDASGVVASGTLGFVSCLSCSFPIFASAVTGVLGGWVTLMSTAIAYSVDISTVAFLASVALLYWRPGFPALPGGRDEAET</sequence>
<keyword evidence="3" id="KW-1185">Reference proteome</keyword>
<protein>
    <submittedName>
        <fullName evidence="2">Uncharacterized protein</fullName>
    </submittedName>
</protein>
<feature type="transmembrane region" description="Helical" evidence="1">
    <location>
        <begin position="197"/>
        <end position="218"/>
    </location>
</feature>
<name>A0A7D5NZ65_9EURY</name>
<reference evidence="2 3" key="1">
    <citation type="submission" date="2020-07" db="EMBL/GenBank/DDBJ databases">
        <title>Halosimplex pelagicum sp. nov. and Halosimplex rubrum sp. nov., isolated from salted brown alga Laminaria, and emended description of the genus Halosimplex.</title>
        <authorList>
            <person name="Cui H."/>
        </authorList>
    </citation>
    <scope>NUCLEOTIDE SEQUENCE [LARGE SCALE GENOMIC DNA]</scope>
    <source>
        <strain evidence="2 3">R27</strain>
    </source>
</reference>
<dbReference type="EMBL" id="CP058910">
    <property type="protein sequence ID" value="QLH77063.1"/>
    <property type="molecule type" value="Genomic_DNA"/>
</dbReference>
<dbReference type="Pfam" id="PF24412">
    <property type="entry name" value="DUF7546"/>
    <property type="match status" value="1"/>
</dbReference>